<dbReference type="InterPro" id="IPR006694">
    <property type="entry name" value="Fatty_acid_hydroxylase"/>
</dbReference>
<name>A0ABU8NGU4_9SPHI</name>
<evidence type="ECO:0000256" key="6">
    <source>
        <dbReference type="ARBA" id="ARBA00023136"/>
    </source>
</evidence>
<feature type="domain" description="Fatty acid hydroxylase" evidence="8">
    <location>
        <begin position="113"/>
        <end position="243"/>
    </location>
</feature>
<dbReference type="InterPro" id="IPR032269">
    <property type="entry name" value="DUF4833"/>
</dbReference>
<evidence type="ECO:0000259" key="9">
    <source>
        <dbReference type="Pfam" id="PF16117"/>
    </source>
</evidence>
<evidence type="ECO:0000256" key="7">
    <source>
        <dbReference type="SAM" id="Phobius"/>
    </source>
</evidence>
<dbReference type="Pfam" id="PF04116">
    <property type="entry name" value="FA_hydroxylase"/>
    <property type="match status" value="1"/>
</dbReference>
<protein>
    <submittedName>
        <fullName evidence="10">DUF4833 domain-containing protein</fullName>
    </submittedName>
</protein>
<keyword evidence="2 7" id="KW-0812">Transmembrane</keyword>
<evidence type="ECO:0000313" key="10">
    <source>
        <dbReference type="EMBL" id="MEJ2900931.1"/>
    </source>
</evidence>
<dbReference type="EMBL" id="JBBEUB010000001">
    <property type="protein sequence ID" value="MEJ2900931.1"/>
    <property type="molecule type" value="Genomic_DNA"/>
</dbReference>
<dbReference type="Proteomes" id="UP001378956">
    <property type="component" value="Unassembled WGS sequence"/>
</dbReference>
<proteinExistence type="predicted"/>
<dbReference type="Pfam" id="PF16117">
    <property type="entry name" value="DUF4833"/>
    <property type="match status" value="1"/>
</dbReference>
<keyword evidence="3 7" id="KW-1133">Transmembrane helix</keyword>
<evidence type="ECO:0000313" key="11">
    <source>
        <dbReference type="Proteomes" id="UP001378956"/>
    </source>
</evidence>
<evidence type="ECO:0000256" key="4">
    <source>
        <dbReference type="ARBA" id="ARBA00023002"/>
    </source>
</evidence>
<organism evidence="10 11">
    <name type="scientific">Pedobacter panaciterrae</name>
    <dbReference type="NCBI Taxonomy" id="363849"/>
    <lineage>
        <taxon>Bacteria</taxon>
        <taxon>Pseudomonadati</taxon>
        <taxon>Bacteroidota</taxon>
        <taxon>Sphingobacteriia</taxon>
        <taxon>Sphingobacteriales</taxon>
        <taxon>Sphingobacteriaceae</taxon>
        <taxon>Pedobacter</taxon>
    </lineage>
</organism>
<feature type="domain" description="DUF4833" evidence="9">
    <location>
        <begin position="376"/>
        <end position="514"/>
    </location>
</feature>
<evidence type="ECO:0000256" key="3">
    <source>
        <dbReference type="ARBA" id="ARBA00022989"/>
    </source>
</evidence>
<evidence type="ECO:0000256" key="5">
    <source>
        <dbReference type="ARBA" id="ARBA00023098"/>
    </source>
</evidence>
<comment type="subcellular location">
    <subcellularLocation>
        <location evidence="1">Endomembrane system</location>
        <topology evidence="1">Multi-pass membrane protein</topology>
    </subcellularLocation>
</comment>
<keyword evidence="6 7" id="KW-0472">Membrane</keyword>
<gene>
    <name evidence="10" type="ORF">WAE58_00760</name>
</gene>
<accession>A0ABU8NGU4</accession>
<evidence type="ECO:0000256" key="1">
    <source>
        <dbReference type="ARBA" id="ARBA00004127"/>
    </source>
</evidence>
<comment type="caution">
    <text evidence="10">The sequence shown here is derived from an EMBL/GenBank/DDBJ whole genome shotgun (WGS) entry which is preliminary data.</text>
</comment>
<keyword evidence="4" id="KW-0560">Oxidoreductase</keyword>
<dbReference type="RefSeq" id="WP_288884352.1">
    <property type="nucleotide sequence ID" value="NZ_CBFGNQ010000019.1"/>
</dbReference>
<feature type="transmembrane region" description="Helical" evidence="7">
    <location>
        <begin position="35"/>
        <end position="56"/>
    </location>
</feature>
<evidence type="ECO:0000259" key="8">
    <source>
        <dbReference type="Pfam" id="PF04116"/>
    </source>
</evidence>
<keyword evidence="11" id="KW-1185">Reference proteome</keyword>
<dbReference type="PANTHER" id="PTHR21624:SF1">
    <property type="entry name" value="ALKYLGLYCEROL MONOOXYGENASE"/>
    <property type="match status" value="1"/>
</dbReference>
<dbReference type="PANTHER" id="PTHR21624">
    <property type="entry name" value="STEROL DESATURASE-RELATED PROTEIN"/>
    <property type="match status" value="1"/>
</dbReference>
<feature type="transmembrane region" description="Helical" evidence="7">
    <location>
        <begin position="68"/>
        <end position="93"/>
    </location>
</feature>
<dbReference type="InterPro" id="IPR051689">
    <property type="entry name" value="Sterol_desaturase/TMEM195"/>
</dbReference>
<evidence type="ECO:0000256" key="2">
    <source>
        <dbReference type="ARBA" id="ARBA00022692"/>
    </source>
</evidence>
<keyword evidence="5" id="KW-0443">Lipid metabolism</keyword>
<feature type="transmembrane region" description="Helical" evidence="7">
    <location>
        <begin position="105"/>
        <end position="124"/>
    </location>
</feature>
<reference evidence="10 11" key="1">
    <citation type="submission" date="2024-03" db="EMBL/GenBank/DDBJ databases">
        <title>Sequence of Lycoming College Course Isolates.</title>
        <authorList>
            <person name="Plotts O."/>
            <person name="Newman J."/>
        </authorList>
    </citation>
    <scope>NUCLEOTIDE SEQUENCE [LARGE SCALE GENOMIC DNA]</scope>
    <source>
        <strain evidence="10 11">CJB-3</strain>
    </source>
</reference>
<feature type="transmembrane region" description="Helical" evidence="7">
    <location>
        <begin position="163"/>
        <end position="182"/>
    </location>
</feature>
<sequence length="517" mass="59864">MASLQSIWQNFISTFGAARIPINDIHQLEKSAPDLLIYALPLVFFCTALECGFSHFAEHKSYEKKETIGSLFIGLGNLAVNLLMKAILLYGAVWIYNVLPWRMHLSWWSLIPCFIIYDCCSYWSHRISHFNRFFWATHVVHHSAEHYNLTVAFRQSWVQHFKTVFFIPVALMGFNPVIFFVASQLSTLYQFWVHTEAIGKLHPFIEKYFGTPSNHRVHHGSQEKYLDKNFGATFMIWDHLFGTFQYEEEKPVYGLTTPVGNKTNPFILNFHEYRDMIKDVKQSDGIKEMLFFIFASPGKIYRHKLANIEQADKAPVLDKATYLKNKGIKVLKFAGMLLVIILLLSESLDVLSQPLKKAVEAETSALPTPIGENLLFFLQRNPDANTVIYELNFKSEGVLDRENPVKGSWIRYAEQGKYKELTGIERRFAYGVKCKALENGEFEIRLVAYKKLPLYLKRSEIDNKYKIYIKDEGKDLLLKRVFVRVNGGSFWFPKVEYIDLITVNSASGIEILKRIEI</sequence>